<dbReference type="Proteomes" id="UP001558850">
    <property type="component" value="Unassembled WGS sequence"/>
</dbReference>
<organism evidence="1 2">
    <name type="scientific">Paraburkholderia phymatum</name>
    <dbReference type="NCBI Taxonomy" id="148447"/>
    <lineage>
        <taxon>Bacteria</taxon>
        <taxon>Pseudomonadati</taxon>
        <taxon>Pseudomonadota</taxon>
        <taxon>Betaproteobacteria</taxon>
        <taxon>Burkholderiales</taxon>
        <taxon>Burkholderiaceae</taxon>
        <taxon>Paraburkholderia</taxon>
    </lineage>
</organism>
<sequence length="851" mass="88806">MAVLHPTGLSIGKTTGKILAWLIAVLIVLIAALAVFVLTFDWNRARPYVNDKVSEAIGRPFAIEGDLKVGWRHPVGETGWRAWVPWPRFSARNITVANPDWTKQQHFATLDEIDFQVKVLPLLTHDIVIPAINLVNPSVDLERLLDGRNNWTFKLKSSAGPSEWKLDLHDIQLNKGNIAFSDQQKKIDMQAVVDTLGQPIPIGEALKQQEQTSRNASADVVGKQGAKRLNTQAQHEAASEAAAASAASAAPRAPALPGASGASAAPGASAPAAPAGVGASSLASAGASAGGSTAVAASGSAPASATGTAVAQHPSAPQYGIGWTVKGTYNRSPVSGSGKFGGVLALQDASRPFPVQADVKAGDLRIAMVGTVTDPAHLAAVDLRLWLQGTSLDHLYDLTGITLPQTPPYATEGHLIGNFKQGGSVFRYENFTGRVGGSDVNGTVVYTQRETRPLVQGRLVSNLLQFKDLAPVIGADTNASKKKRGETARQPSNKALPTEEFKTDRWKAIDADVRFTGRRIVKDPALPITDLDTHVVLTNGVLSLEPLKFGVAGGSLASNIHLDGSATPLKGRFSTEARHLKLKQLLPTVKTMQSALGEINGDAALSATGNSPAALAGTSNGEVKLLVTDGTISRLLMEAAGLNVANVVYEKLFGNRDVKINCAAGDFVVTNGVLDSRVFALDTQDAVINIDGTVDMKDESMDLGVHPHTKGFRVFTLRSPLYVKGSFKSPSVGVNAAALALRGGAMVGLGLINPFAALIPLIAPSNNKPLPCQQLLTAMQAQPPTAPPPGQREKAKGPVLPPGTPGASAVEPSAPATSGSKKSSTPSKKPAAPASGAALPEPSHAADYKGS</sequence>
<comment type="caution">
    <text evidence="1">The sequence shown here is derived from an EMBL/GenBank/DDBJ whole genome shotgun (WGS) entry which is preliminary data.</text>
</comment>
<evidence type="ECO:0000313" key="1">
    <source>
        <dbReference type="EMBL" id="MEX3934674.1"/>
    </source>
</evidence>
<gene>
    <name evidence="1" type="ORF">AB4Y32_23290</name>
</gene>
<evidence type="ECO:0000313" key="2">
    <source>
        <dbReference type="Proteomes" id="UP001558850"/>
    </source>
</evidence>
<name>A0ACC6U4Y2_9BURK</name>
<protein>
    <submittedName>
        <fullName evidence="1">AsmA family protein</fullName>
    </submittedName>
</protein>
<keyword evidence="2" id="KW-1185">Reference proteome</keyword>
<reference evidence="1" key="1">
    <citation type="submission" date="2024-07" db="EMBL/GenBank/DDBJ databases">
        <title>A survey of Mimosa microsymbionts across Brazilian biomes reveals a high diversity of Paraburkholderia nodulating endemic species, but also that Cupriavidus is common as a symbiont of widespread species.</title>
        <authorList>
            <person name="Rouws L."/>
            <person name="Barauna A."/>
            <person name="Beukes C."/>
            <person name="Rouws J.R.C."/>
            <person name="De Faria S.M."/>
            <person name="Gross E."/>
            <person name="Bueno Dos Reis Junior F."/>
            <person name="Simon M.F."/>
            <person name="Maluk M."/>
            <person name="Odee D.W."/>
            <person name="Kenicer G."/>
            <person name="Young J.P.W."/>
            <person name="Reis V.M."/>
            <person name="Zilli J."/>
            <person name="James E.K."/>
        </authorList>
    </citation>
    <scope>NUCLEOTIDE SEQUENCE</scope>
    <source>
        <strain evidence="1">EG181B</strain>
    </source>
</reference>
<accession>A0ACC6U4Y2</accession>
<dbReference type="EMBL" id="JBFRCH010000014">
    <property type="protein sequence ID" value="MEX3934674.1"/>
    <property type="molecule type" value="Genomic_DNA"/>
</dbReference>
<proteinExistence type="predicted"/>